<organism evidence="1 2">
    <name type="scientific">Cohnella soli</name>
    <dbReference type="NCBI Taxonomy" id="425005"/>
    <lineage>
        <taxon>Bacteria</taxon>
        <taxon>Bacillati</taxon>
        <taxon>Bacillota</taxon>
        <taxon>Bacilli</taxon>
        <taxon>Bacillales</taxon>
        <taxon>Paenibacillaceae</taxon>
        <taxon>Cohnella</taxon>
    </lineage>
</organism>
<evidence type="ECO:0000313" key="2">
    <source>
        <dbReference type="Proteomes" id="UP001596113"/>
    </source>
</evidence>
<proteinExistence type="predicted"/>
<gene>
    <name evidence="1" type="ORF">ACFPOF_05725</name>
</gene>
<protein>
    <submittedName>
        <fullName evidence="1">Uncharacterized protein</fullName>
    </submittedName>
</protein>
<dbReference type="Proteomes" id="UP001596113">
    <property type="component" value="Unassembled WGS sequence"/>
</dbReference>
<name>A0ABW0HT91_9BACL</name>
<keyword evidence="2" id="KW-1185">Reference proteome</keyword>
<sequence length="249" mass="27669">MGGKVADVFRGHPELEPSGKLSIVGRACCDAERMTAYVRRRNPAAPYVAETYLRLGERYGIRGDVAFCQAAIETRGWTSGMLGPWWAPLGAGRWAEESAIEERMRLLFSFSTSSGGAALGRHDADLLEREGWHGTVSCWEDLGGKWSRSYQAHRYGHDVTAMWRNMLAWRGKGEVVMERASSGWGGAYGRETPEDHGSGADWLTSGGADLTWLRAEGLLPEPVPHPGRKVTWAELATLLHQWEKRTKRV</sequence>
<dbReference type="RefSeq" id="WP_378130494.1">
    <property type="nucleotide sequence ID" value="NZ_JBHSMI010000010.1"/>
</dbReference>
<evidence type="ECO:0000313" key="1">
    <source>
        <dbReference type="EMBL" id="MFC5402232.1"/>
    </source>
</evidence>
<dbReference type="EMBL" id="JBHSMI010000010">
    <property type="protein sequence ID" value="MFC5402232.1"/>
    <property type="molecule type" value="Genomic_DNA"/>
</dbReference>
<accession>A0ABW0HT91</accession>
<comment type="caution">
    <text evidence="1">The sequence shown here is derived from an EMBL/GenBank/DDBJ whole genome shotgun (WGS) entry which is preliminary data.</text>
</comment>
<reference evidence="2" key="1">
    <citation type="journal article" date="2019" name="Int. J. Syst. Evol. Microbiol.">
        <title>The Global Catalogue of Microorganisms (GCM) 10K type strain sequencing project: providing services to taxonomists for standard genome sequencing and annotation.</title>
        <authorList>
            <consortium name="The Broad Institute Genomics Platform"/>
            <consortium name="The Broad Institute Genome Sequencing Center for Infectious Disease"/>
            <person name="Wu L."/>
            <person name="Ma J."/>
        </authorList>
    </citation>
    <scope>NUCLEOTIDE SEQUENCE [LARGE SCALE GENOMIC DNA]</scope>
    <source>
        <strain evidence="2">CGMCC 1.18575</strain>
    </source>
</reference>